<keyword evidence="2" id="KW-1133">Transmembrane helix</keyword>
<organism evidence="3 4">
    <name type="scientific">Paenibacillus gyeongsangnamensis</name>
    <dbReference type="NCBI Taxonomy" id="3388067"/>
    <lineage>
        <taxon>Bacteria</taxon>
        <taxon>Bacillati</taxon>
        <taxon>Bacillota</taxon>
        <taxon>Bacilli</taxon>
        <taxon>Bacillales</taxon>
        <taxon>Paenibacillaceae</taxon>
        <taxon>Paenibacillus</taxon>
    </lineage>
</organism>
<dbReference type="RefSeq" id="WP_269882627.1">
    <property type="nucleotide sequence ID" value="NZ_JAQAGZ010000010.1"/>
</dbReference>
<name>A0ABT4QB40_9BACL</name>
<dbReference type="Proteomes" id="UP001527882">
    <property type="component" value="Unassembled WGS sequence"/>
</dbReference>
<feature type="region of interest" description="Disordered" evidence="1">
    <location>
        <begin position="1"/>
        <end position="26"/>
    </location>
</feature>
<feature type="transmembrane region" description="Helical" evidence="2">
    <location>
        <begin position="34"/>
        <end position="52"/>
    </location>
</feature>
<feature type="transmembrane region" description="Helical" evidence="2">
    <location>
        <begin position="64"/>
        <end position="87"/>
    </location>
</feature>
<keyword evidence="2" id="KW-0812">Transmembrane</keyword>
<proteinExistence type="predicted"/>
<accession>A0ABT4QB40</accession>
<evidence type="ECO:0008006" key="5">
    <source>
        <dbReference type="Google" id="ProtNLM"/>
    </source>
</evidence>
<gene>
    <name evidence="3" type="ORF">O9H85_17105</name>
</gene>
<comment type="caution">
    <text evidence="3">The sequence shown here is derived from an EMBL/GenBank/DDBJ whole genome shotgun (WGS) entry which is preliminary data.</text>
</comment>
<protein>
    <recommendedName>
        <fullName evidence="5">DUF4870 domain-containing protein</fullName>
    </recommendedName>
</protein>
<reference evidence="3 4" key="1">
    <citation type="submission" date="2022-12" db="EMBL/GenBank/DDBJ databases">
        <title>Draft genome sequence of Paenibacillus sp. dW9.</title>
        <authorList>
            <person name="Choi E.-W."/>
            <person name="Kim D.-U."/>
        </authorList>
    </citation>
    <scope>NUCLEOTIDE SEQUENCE [LARGE SCALE GENOMIC DNA]</scope>
    <source>
        <strain evidence="4">dW9</strain>
    </source>
</reference>
<keyword evidence="2" id="KW-0472">Membrane</keyword>
<sequence length="127" mass="13365">MSTYPPERPEADEPNQSGAEPPKATADDVQANKWAAVLAYILFFLPLLAAKNSRFAMYHANQGLLLLLAAIAANIVLGLIPLLGLLLVPLANLGVLVLTIIGILNAASGFLKPLPVIGSLFTLIKAP</sequence>
<evidence type="ECO:0000313" key="4">
    <source>
        <dbReference type="Proteomes" id="UP001527882"/>
    </source>
</evidence>
<evidence type="ECO:0000256" key="2">
    <source>
        <dbReference type="SAM" id="Phobius"/>
    </source>
</evidence>
<evidence type="ECO:0000256" key="1">
    <source>
        <dbReference type="SAM" id="MobiDB-lite"/>
    </source>
</evidence>
<feature type="transmembrane region" description="Helical" evidence="2">
    <location>
        <begin position="93"/>
        <end position="111"/>
    </location>
</feature>
<dbReference type="EMBL" id="JAQAGZ010000010">
    <property type="protein sequence ID" value="MCZ8514112.1"/>
    <property type="molecule type" value="Genomic_DNA"/>
</dbReference>
<evidence type="ECO:0000313" key="3">
    <source>
        <dbReference type="EMBL" id="MCZ8514112.1"/>
    </source>
</evidence>
<keyword evidence="4" id="KW-1185">Reference proteome</keyword>